<dbReference type="InterPro" id="IPR029039">
    <property type="entry name" value="Flavoprotein-like_sf"/>
</dbReference>
<gene>
    <name evidence="4" type="ORF">EIZ48_01885</name>
</gene>
<dbReference type="Proteomes" id="UP000738517">
    <property type="component" value="Unassembled WGS sequence"/>
</dbReference>
<protein>
    <submittedName>
        <fullName evidence="4">Flavodoxin family protein</fullName>
    </submittedName>
</protein>
<dbReference type="InterPro" id="IPR051545">
    <property type="entry name" value="NAD(P)H_dehydrogenase_qn"/>
</dbReference>
<sequence>MSRKILVINGNPKASSFCHELTEQYVLSSQNKHQVKVLSLSELTFEPDLHHGYDEIQPLEADLSEFQSLLKWAEHVVFILPVWWGGMPAKLKGLIDRTFLSGFAFKYQEGKMTPDKLLSGRSADIILTMDTPPLYYRWIQGNPVYKQLKRTVLEFCGIKVGSPTYIGPVISSSEQQREKWSKQVFALAAKL</sequence>
<dbReference type="RefSeq" id="WP_160648420.1">
    <property type="nucleotide sequence ID" value="NZ_RSEJ01000001.1"/>
</dbReference>
<dbReference type="Gene3D" id="3.40.50.360">
    <property type="match status" value="1"/>
</dbReference>
<evidence type="ECO:0000313" key="4">
    <source>
        <dbReference type="EMBL" id="NBI51323.1"/>
    </source>
</evidence>
<proteinExistence type="inferred from homology"/>
<accession>A0ABW9YC74</accession>
<dbReference type="InterPro" id="IPR003680">
    <property type="entry name" value="Flavodoxin_fold"/>
</dbReference>
<dbReference type="EMBL" id="RSEJ01000001">
    <property type="protein sequence ID" value="NBI51323.1"/>
    <property type="molecule type" value="Genomic_DNA"/>
</dbReference>
<keyword evidence="2" id="KW-0560">Oxidoreductase</keyword>
<keyword evidence="5" id="KW-1185">Reference proteome</keyword>
<evidence type="ECO:0000259" key="3">
    <source>
        <dbReference type="Pfam" id="PF02525"/>
    </source>
</evidence>
<dbReference type="Pfam" id="PF02525">
    <property type="entry name" value="Flavodoxin_2"/>
    <property type="match status" value="1"/>
</dbReference>
<organism evidence="4 5">
    <name type="scientific">Photobacterium alginatilyticum</name>
    <dbReference type="NCBI Taxonomy" id="1775171"/>
    <lineage>
        <taxon>Bacteria</taxon>
        <taxon>Pseudomonadati</taxon>
        <taxon>Pseudomonadota</taxon>
        <taxon>Gammaproteobacteria</taxon>
        <taxon>Vibrionales</taxon>
        <taxon>Vibrionaceae</taxon>
        <taxon>Photobacterium</taxon>
    </lineage>
</organism>
<reference evidence="4 5" key="1">
    <citation type="journal article" date="2017" name="Int. J. Syst. Evol. Microbiol.">
        <title>Photobacterium alginatilyticum sp. nov., a marine bacterium isolated from bottom seawater.</title>
        <authorList>
            <person name="Wang X."/>
            <person name="Wang Y."/>
            <person name="Yang X."/>
            <person name="Sun H."/>
            <person name="Li B."/>
            <person name="Zhang X.H."/>
        </authorList>
    </citation>
    <scope>NUCLEOTIDE SEQUENCE [LARGE SCALE GENOMIC DNA]</scope>
    <source>
        <strain evidence="4 5">P03D4</strain>
    </source>
</reference>
<feature type="domain" description="Flavodoxin-like fold" evidence="3">
    <location>
        <begin position="4"/>
        <end position="179"/>
    </location>
</feature>
<evidence type="ECO:0000256" key="1">
    <source>
        <dbReference type="ARBA" id="ARBA00006252"/>
    </source>
</evidence>
<evidence type="ECO:0000313" key="5">
    <source>
        <dbReference type="Proteomes" id="UP000738517"/>
    </source>
</evidence>
<dbReference type="SUPFAM" id="SSF52218">
    <property type="entry name" value="Flavoproteins"/>
    <property type="match status" value="1"/>
</dbReference>
<comment type="caution">
    <text evidence="4">The sequence shown here is derived from an EMBL/GenBank/DDBJ whole genome shotgun (WGS) entry which is preliminary data.</text>
</comment>
<evidence type="ECO:0000256" key="2">
    <source>
        <dbReference type="ARBA" id="ARBA00023002"/>
    </source>
</evidence>
<dbReference type="PANTHER" id="PTHR10204">
    <property type="entry name" value="NAD P H OXIDOREDUCTASE-RELATED"/>
    <property type="match status" value="1"/>
</dbReference>
<name>A0ABW9YC74_9GAMM</name>
<dbReference type="PANTHER" id="PTHR10204:SF34">
    <property type="entry name" value="NAD(P)H DEHYDROGENASE [QUINONE] 1 ISOFORM 1"/>
    <property type="match status" value="1"/>
</dbReference>
<comment type="similarity">
    <text evidence="1">Belongs to the NAD(P)H dehydrogenase (quinone) family.</text>
</comment>